<dbReference type="Proteomes" id="UP000484547">
    <property type="component" value="Unassembled WGS sequence"/>
</dbReference>
<accession>A0A3G9GS22</accession>
<comment type="function">
    <text evidence="8">Catalyzes the release of premature peptidyl moieties from peptidyl-tRNA molecules trapped in stalled 50S ribosomal subunits, and thus maintains levels of free tRNAs and 50S ribosomes.</text>
</comment>
<dbReference type="EMBL" id="CBDS010000078">
    <property type="protein sequence ID" value="CDB46201.1"/>
    <property type="molecule type" value="Genomic_DNA"/>
</dbReference>
<evidence type="ECO:0000313" key="13">
    <source>
        <dbReference type="EMBL" id="MTT76260.1"/>
    </source>
</evidence>
<gene>
    <name evidence="8" type="primary">pth</name>
    <name evidence="12" type="ORF">BN533_01258</name>
    <name evidence="13" type="ORF">GMD11_08280</name>
    <name evidence="14" type="ORF">GMD18_07935</name>
</gene>
<feature type="binding site" evidence="8">
    <location>
        <position position="65"/>
    </location>
    <ligand>
        <name>tRNA</name>
        <dbReference type="ChEBI" id="CHEBI:17843"/>
    </ligand>
</feature>
<dbReference type="Gene3D" id="3.40.50.1470">
    <property type="entry name" value="Peptidyl-tRNA hydrolase"/>
    <property type="match status" value="1"/>
</dbReference>
<organism evidence="12">
    <name type="scientific">Phascolarctobacterium faecium</name>
    <dbReference type="NCBI Taxonomy" id="33025"/>
    <lineage>
        <taxon>Bacteria</taxon>
        <taxon>Bacillati</taxon>
        <taxon>Bacillota</taxon>
        <taxon>Negativicutes</taxon>
        <taxon>Acidaminococcales</taxon>
        <taxon>Acidaminococcaceae</taxon>
        <taxon>Phascolarctobacterium</taxon>
    </lineage>
</organism>
<dbReference type="InterPro" id="IPR036416">
    <property type="entry name" value="Pept_tRNA_hydro_sf"/>
</dbReference>
<feature type="binding site" evidence="8">
    <location>
        <position position="14"/>
    </location>
    <ligand>
        <name>tRNA</name>
        <dbReference type="ChEBI" id="CHEBI:17843"/>
    </ligand>
</feature>
<comment type="caution">
    <text evidence="12">The sequence shown here is derived from an EMBL/GenBank/DDBJ whole genome shotgun (WGS) entry which is preliminary data.</text>
</comment>
<keyword evidence="3 8" id="KW-0378">Hydrolase</keyword>
<dbReference type="NCBIfam" id="TIGR00447">
    <property type="entry name" value="pth"/>
    <property type="match status" value="1"/>
</dbReference>
<dbReference type="PANTHER" id="PTHR17224">
    <property type="entry name" value="PEPTIDYL-TRNA HYDROLASE"/>
    <property type="match status" value="1"/>
</dbReference>
<evidence type="ECO:0000313" key="14">
    <source>
        <dbReference type="EMBL" id="MTU04324.1"/>
    </source>
</evidence>
<evidence type="ECO:0000256" key="10">
    <source>
        <dbReference type="RuleBase" id="RU004320"/>
    </source>
</evidence>
<evidence type="ECO:0000256" key="8">
    <source>
        <dbReference type="HAMAP-Rule" id="MF_00083"/>
    </source>
</evidence>
<evidence type="ECO:0000256" key="3">
    <source>
        <dbReference type="ARBA" id="ARBA00022801"/>
    </source>
</evidence>
<keyword evidence="15" id="KW-1185">Reference proteome</keyword>
<evidence type="ECO:0000256" key="9">
    <source>
        <dbReference type="RuleBase" id="RU000673"/>
    </source>
</evidence>
<dbReference type="EMBL" id="WNBW01000005">
    <property type="protein sequence ID" value="MTU04324.1"/>
    <property type="molecule type" value="Genomic_DNA"/>
</dbReference>
<dbReference type="GO" id="GO:0000049">
    <property type="term" value="F:tRNA binding"/>
    <property type="evidence" value="ECO:0007669"/>
    <property type="project" value="UniProtKB-UniRule"/>
</dbReference>
<evidence type="ECO:0000256" key="7">
    <source>
        <dbReference type="ARBA" id="ARBA00050038"/>
    </source>
</evidence>
<dbReference type="GO" id="GO:0006515">
    <property type="term" value="P:protein quality control for misfolded or incompletely synthesized proteins"/>
    <property type="evidence" value="ECO:0007669"/>
    <property type="project" value="UniProtKB-UniRule"/>
</dbReference>
<accession>R6ILE3</accession>
<sequence>MKLIVGLGNIGKEYEATRHNIGFMVLDELARRWGVNTWKNDRNALCGEYRIPEKVLLLKPTTYMNLSGVAVGAYANFFNVDPQDIAVVQDDLDLPTGQVRVRRKGSAGGHNGIKSVQEHLGTGEFPRFKIGIGHPAHNNKAVVKHVLQRFGAEEQELVAEAVGKMADALELWLQGDMDAVMQEYNKKPPKQKAESNETVKE</sequence>
<name>A0A3G9GS22_9FIRM</name>
<evidence type="ECO:0000313" key="15">
    <source>
        <dbReference type="Proteomes" id="UP000443070"/>
    </source>
</evidence>
<evidence type="ECO:0000256" key="6">
    <source>
        <dbReference type="ARBA" id="ARBA00048707"/>
    </source>
</evidence>
<dbReference type="GO" id="GO:0004045">
    <property type="term" value="F:peptidyl-tRNA hydrolase activity"/>
    <property type="evidence" value="ECO:0007669"/>
    <property type="project" value="UniProtKB-UniRule"/>
</dbReference>
<dbReference type="PANTHER" id="PTHR17224:SF1">
    <property type="entry name" value="PEPTIDYL-TRNA HYDROLASE"/>
    <property type="match status" value="1"/>
</dbReference>
<dbReference type="Proteomes" id="UP000443070">
    <property type="component" value="Unassembled WGS sequence"/>
</dbReference>
<feature type="site" description="Discriminates between blocked and unblocked aminoacyl-tRNA" evidence="8">
    <location>
        <position position="9"/>
    </location>
</feature>
<feature type="site" description="Stabilizes the basic form of H active site to accept a proton" evidence="8">
    <location>
        <position position="90"/>
    </location>
</feature>
<dbReference type="CDD" id="cd00462">
    <property type="entry name" value="PTH"/>
    <property type="match status" value="1"/>
</dbReference>
<dbReference type="GeneID" id="49406468"/>
<dbReference type="PROSITE" id="PS01196">
    <property type="entry name" value="PEPT_TRNA_HYDROL_2"/>
    <property type="match status" value="1"/>
</dbReference>
<dbReference type="PROSITE" id="PS01195">
    <property type="entry name" value="PEPT_TRNA_HYDROL_1"/>
    <property type="match status" value="1"/>
</dbReference>
<evidence type="ECO:0000256" key="5">
    <source>
        <dbReference type="ARBA" id="ARBA00038063"/>
    </source>
</evidence>
<dbReference type="InterPro" id="IPR001328">
    <property type="entry name" value="Pept_tRNA_hydro"/>
</dbReference>
<evidence type="ECO:0000256" key="2">
    <source>
        <dbReference type="ARBA" id="ARBA00022555"/>
    </source>
</evidence>
<evidence type="ECO:0000256" key="4">
    <source>
        <dbReference type="ARBA" id="ARBA00022884"/>
    </source>
</evidence>
<protein>
    <recommendedName>
        <fullName evidence="7 8">Peptidyl-tRNA hydrolase</fullName>
        <shortName evidence="8">Pth</shortName>
        <ecNumber evidence="1 8">3.1.1.29</ecNumber>
    </recommendedName>
</protein>
<dbReference type="GO" id="GO:0005737">
    <property type="term" value="C:cytoplasm"/>
    <property type="evidence" value="ECO:0007669"/>
    <property type="project" value="UniProtKB-SubCell"/>
</dbReference>
<dbReference type="AlphaFoldDB" id="A0A3G9GS22"/>
<keyword evidence="8" id="KW-0963">Cytoplasm</keyword>
<reference evidence="15 16" key="2">
    <citation type="journal article" date="2019" name="Nat. Med.">
        <title>A library of human gut bacterial isolates paired with longitudinal multiomics data enables mechanistic microbiome research.</title>
        <authorList>
            <person name="Poyet M."/>
            <person name="Groussin M."/>
            <person name="Gibbons S.M."/>
            <person name="Avila-Pacheco J."/>
            <person name="Jiang X."/>
            <person name="Kearney S.M."/>
            <person name="Perrotta A.R."/>
            <person name="Berdy B."/>
            <person name="Zhao S."/>
            <person name="Lieberman T.D."/>
            <person name="Swanson P.K."/>
            <person name="Smith M."/>
            <person name="Roesemann S."/>
            <person name="Alexander J.E."/>
            <person name="Rich S.A."/>
            <person name="Livny J."/>
            <person name="Vlamakis H."/>
            <person name="Clish C."/>
            <person name="Bullock K."/>
            <person name="Deik A."/>
            <person name="Scott J."/>
            <person name="Pierce K.A."/>
            <person name="Xavier R.J."/>
            <person name="Alm E.J."/>
        </authorList>
    </citation>
    <scope>NUCLEOTIDE SEQUENCE [LARGE SCALE GENOMIC DNA]</scope>
    <source>
        <strain evidence="13 16">BIOML-A13</strain>
        <strain evidence="14 15">BIOML-A3</strain>
    </source>
</reference>
<dbReference type="GO" id="GO:0072344">
    <property type="term" value="P:rescue of stalled ribosome"/>
    <property type="evidence" value="ECO:0007669"/>
    <property type="project" value="UniProtKB-UniRule"/>
</dbReference>
<feature type="compositionally biased region" description="Basic and acidic residues" evidence="11">
    <location>
        <begin position="191"/>
        <end position="201"/>
    </location>
</feature>
<comment type="function">
    <text evidence="8">Hydrolyzes ribosome-free peptidyl-tRNAs (with 1 or more amino acids incorporated), which drop off the ribosome during protein synthesis, or as a result of ribosome stalling.</text>
</comment>
<feature type="binding site" evidence="8">
    <location>
        <position position="63"/>
    </location>
    <ligand>
        <name>tRNA</name>
        <dbReference type="ChEBI" id="CHEBI:17843"/>
    </ligand>
</feature>
<evidence type="ECO:0000313" key="12">
    <source>
        <dbReference type="EMBL" id="CDB46201.1"/>
    </source>
</evidence>
<dbReference type="InterPro" id="IPR018171">
    <property type="entry name" value="Pept_tRNA_hydro_CS"/>
</dbReference>
<dbReference type="FunFam" id="3.40.50.1470:FF:000001">
    <property type="entry name" value="Peptidyl-tRNA hydrolase"/>
    <property type="match status" value="1"/>
</dbReference>
<keyword evidence="2 8" id="KW-0820">tRNA-binding</keyword>
<feature type="active site" description="Proton acceptor" evidence="8">
    <location>
        <position position="19"/>
    </location>
</feature>
<dbReference type="HAMAP" id="MF_00083">
    <property type="entry name" value="Pept_tRNA_hydro_bact"/>
    <property type="match status" value="1"/>
</dbReference>
<proteinExistence type="inferred from homology"/>
<evidence type="ECO:0000313" key="16">
    <source>
        <dbReference type="Proteomes" id="UP000484547"/>
    </source>
</evidence>
<dbReference type="EC" id="3.1.1.29" evidence="1 8"/>
<dbReference type="OrthoDB" id="9800507at2"/>
<comment type="similarity">
    <text evidence="5 8 10">Belongs to the PTH family.</text>
</comment>
<dbReference type="EMBL" id="WNBM01000005">
    <property type="protein sequence ID" value="MTT76260.1"/>
    <property type="molecule type" value="Genomic_DNA"/>
</dbReference>
<feature type="region of interest" description="Disordered" evidence="11">
    <location>
        <begin position="182"/>
        <end position="201"/>
    </location>
</feature>
<comment type="subcellular location">
    <subcellularLocation>
        <location evidence="8">Cytoplasm</location>
    </subcellularLocation>
</comment>
<dbReference type="Pfam" id="PF01195">
    <property type="entry name" value="Pept_tRNA_hydro"/>
    <property type="match status" value="1"/>
</dbReference>
<feature type="binding site" evidence="8">
    <location>
        <position position="111"/>
    </location>
    <ligand>
        <name>tRNA</name>
        <dbReference type="ChEBI" id="CHEBI:17843"/>
    </ligand>
</feature>
<dbReference type="SUPFAM" id="SSF53178">
    <property type="entry name" value="Peptidyl-tRNA hydrolase-like"/>
    <property type="match status" value="1"/>
</dbReference>
<comment type="subunit">
    <text evidence="8">Monomer.</text>
</comment>
<dbReference type="RefSeq" id="WP_021718158.1">
    <property type="nucleotide sequence ID" value="NZ_AP019004.1"/>
</dbReference>
<comment type="catalytic activity">
    <reaction evidence="6 8 9">
        <text>an N-acyl-L-alpha-aminoacyl-tRNA + H2O = an N-acyl-L-amino acid + a tRNA + H(+)</text>
        <dbReference type="Rhea" id="RHEA:54448"/>
        <dbReference type="Rhea" id="RHEA-COMP:10123"/>
        <dbReference type="Rhea" id="RHEA-COMP:13883"/>
        <dbReference type="ChEBI" id="CHEBI:15377"/>
        <dbReference type="ChEBI" id="CHEBI:15378"/>
        <dbReference type="ChEBI" id="CHEBI:59874"/>
        <dbReference type="ChEBI" id="CHEBI:78442"/>
        <dbReference type="ChEBI" id="CHEBI:138191"/>
        <dbReference type="EC" id="3.1.1.29"/>
    </reaction>
</comment>
<reference evidence="12" key="1">
    <citation type="submission" date="2012-11" db="EMBL/GenBank/DDBJ databases">
        <title>Dependencies among metagenomic species, viruses, plasmids and units of genetic variation.</title>
        <authorList>
            <person name="Nielsen H.B."/>
            <person name="Almeida M."/>
            <person name="Juncker A.S."/>
            <person name="Rasmussen S."/>
            <person name="Li J."/>
            <person name="Sunagawa S."/>
            <person name="Plichta D."/>
            <person name="Gautier L."/>
            <person name="Le Chatelier E."/>
            <person name="Peletier E."/>
            <person name="Bonde I."/>
            <person name="Nielsen T."/>
            <person name="Manichanh C."/>
            <person name="Arumugam M."/>
            <person name="Batto J."/>
            <person name="Santos M.B.Q.D."/>
            <person name="Blom N."/>
            <person name="Borruel N."/>
            <person name="Burgdorf K.S."/>
            <person name="Boumezbeur F."/>
            <person name="Casellas F."/>
            <person name="Dore J."/>
            <person name="Guarner F."/>
            <person name="Hansen T."/>
            <person name="Hildebrand F."/>
            <person name="Kaas R.S."/>
            <person name="Kennedy S."/>
            <person name="Kristiansen K."/>
            <person name="Kultima J.R."/>
            <person name="Leonard P."/>
            <person name="Levenez F."/>
            <person name="Lund O."/>
            <person name="Moumen B."/>
            <person name="Le Paslier D."/>
            <person name="Pons N."/>
            <person name="Pedersen O."/>
            <person name="Prifti E."/>
            <person name="Qin J."/>
            <person name="Raes J."/>
            <person name="Tap J."/>
            <person name="Tims S."/>
            <person name="Ussery D.W."/>
            <person name="Yamada T."/>
            <person name="MetaHit consortium"/>
            <person name="Renault P."/>
            <person name="Sicheritz-Ponten T."/>
            <person name="Bork P."/>
            <person name="Wang J."/>
            <person name="Brunak S."/>
            <person name="Ehrlich S.D."/>
        </authorList>
    </citation>
    <scope>NUCLEOTIDE SEQUENCE [LARGE SCALE GENOMIC DNA]</scope>
</reference>
<keyword evidence="4 8" id="KW-0694">RNA-binding</keyword>
<evidence type="ECO:0000256" key="11">
    <source>
        <dbReference type="SAM" id="MobiDB-lite"/>
    </source>
</evidence>
<evidence type="ECO:0000256" key="1">
    <source>
        <dbReference type="ARBA" id="ARBA00013260"/>
    </source>
</evidence>